<dbReference type="AlphaFoldDB" id="A0A0N1NZH8"/>
<dbReference type="RefSeq" id="XP_017997607.1">
    <property type="nucleotide sequence ID" value="XM_018144056.1"/>
</dbReference>
<dbReference type="EMBL" id="LFJN01000023">
    <property type="protein sequence ID" value="KPI37644.1"/>
    <property type="molecule type" value="Genomic_DNA"/>
</dbReference>
<keyword evidence="3" id="KW-1185">Reference proteome</keyword>
<dbReference type="PANTHER" id="PTHR34598">
    <property type="entry name" value="BLL6449 PROTEIN"/>
    <property type="match status" value="1"/>
</dbReference>
<reference evidence="2 3" key="1">
    <citation type="submission" date="2015-06" db="EMBL/GenBank/DDBJ databases">
        <title>Draft genome of the ant-associated black yeast Phialophora attae CBS 131958.</title>
        <authorList>
            <person name="Moreno L.F."/>
            <person name="Stielow B.J."/>
            <person name="de Hoog S."/>
            <person name="Vicente V.A."/>
            <person name="Weiss V.A."/>
            <person name="de Vries M."/>
            <person name="Cruz L.M."/>
            <person name="Souza E.M."/>
        </authorList>
    </citation>
    <scope>NUCLEOTIDE SEQUENCE [LARGE SCALE GENOMIC DNA]</scope>
    <source>
        <strain evidence="2 3">CBS 131958</strain>
    </source>
</reference>
<comment type="similarity">
    <text evidence="1">Belongs to the asaB hydroxylase/desaturase family.</text>
</comment>
<organism evidence="2 3">
    <name type="scientific">Cyphellophora attinorum</name>
    <dbReference type="NCBI Taxonomy" id="1664694"/>
    <lineage>
        <taxon>Eukaryota</taxon>
        <taxon>Fungi</taxon>
        <taxon>Dikarya</taxon>
        <taxon>Ascomycota</taxon>
        <taxon>Pezizomycotina</taxon>
        <taxon>Eurotiomycetes</taxon>
        <taxon>Chaetothyriomycetidae</taxon>
        <taxon>Chaetothyriales</taxon>
        <taxon>Cyphellophoraceae</taxon>
        <taxon>Cyphellophora</taxon>
    </lineage>
</organism>
<evidence type="ECO:0000313" key="2">
    <source>
        <dbReference type="EMBL" id="KPI37644.1"/>
    </source>
</evidence>
<accession>A0A0N1NZH8</accession>
<comment type="caution">
    <text evidence="2">The sequence shown here is derived from an EMBL/GenBank/DDBJ whole genome shotgun (WGS) entry which is preliminary data.</text>
</comment>
<dbReference type="OrthoDB" id="412788at2759"/>
<name>A0A0N1NZH8_9EURO</name>
<dbReference type="STRING" id="1664694.A0A0N1NZH8"/>
<dbReference type="VEuPathDB" id="FungiDB:AB675_3958"/>
<dbReference type="InterPro" id="IPR044053">
    <property type="entry name" value="AsaB-like"/>
</dbReference>
<gene>
    <name evidence="2" type="ORF">AB675_3958</name>
</gene>
<protein>
    <submittedName>
        <fullName evidence="2">Uncharacterized protein</fullName>
    </submittedName>
</protein>
<proteinExistence type="inferred from homology"/>
<sequence length="298" mass="33479">MGSISESKPYIEAAVPYYPKPMKEYTAGQLAQYRWPSDKSLRKVYDLRYHPELAVDNVGFQLISIDPSAEDNFDDRDWVIANIYPQTQDAIATATGASRVKCFSHLVRRNKHSEIKHMIDDKNLPDETPTGIVPPSPAVHIDQSAAGSLEILRDNLPAAEAEEIERSGKRWAIINLWRPIKPVKRDPLCVCDARTVDKDDLVIQRVWLTQNPNFAKISAGNSFETVGVKPNPKHTWYYCSDMMPDEALLIKIHDSTAPGGQFGNGIAGGIPHTGLQIPWTEELPARESCELRCLVFWD</sequence>
<dbReference type="GeneID" id="28735936"/>
<evidence type="ECO:0000256" key="1">
    <source>
        <dbReference type="ARBA" id="ARBA00023604"/>
    </source>
</evidence>
<evidence type="ECO:0000313" key="3">
    <source>
        <dbReference type="Proteomes" id="UP000038010"/>
    </source>
</evidence>
<dbReference type="GO" id="GO:0016491">
    <property type="term" value="F:oxidoreductase activity"/>
    <property type="evidence" value="ECO:0007669"/>
    <property type="project" value="InterPro"/>
</dbReference>
<dbReference type="PANTHER" id="PTHR34598:SF3">
    <property type="entry name" value="OXIDOREDUCTASE AN1597"/>
    <property type="match status" value="1"/>
</dbReference>
<dbReference type="Proteomes" id="UP000038010">
    <property type="component" value="Unassembled WGS sequence"/>
</dbReference>
<dbReference type="NCBIfam" id="NF041278">
    <property type="entry name" value="CmcJ_NvfI_EfuI"/>
    <property type="match status" value="1"/>
</dbReference>